<dbReference type="Pfam" id="PF04820">
    <property type="entry name" value="Trp_halogenase"/>
    <property type="match status" value="1"/>
</dbReference>
<evidence type="ECO:0000313" key="1">
    <source>
        <dbReference type="EMBL" id="MFD1217845.1"/>
    </source>
</evidence>
<dbReference type="PANTHER" id="PTHR43747">
    <property type="entry name" value="FAD-BINDING PROTEIN"/>
    <property type="match status" value="1"/>
</dbReference>
<comment type="caution">
    <text evidence="1">The sequence shown here is derived from an EMBL/GenBank/DDBJ whole genome shotgun (WGS) entry which is preliminary data.</text>
</comment>
<dbReference type="EMBL" id="JBHTLR010000019">
    <property type="protein sequence ID" value="MFD1217845.1"/>
    <property type="molecule type" value="Genomic_DNA"/>
</dbReference>
<keyword evidence="2" id="KW-1185">Reference proteome</keyword>
<accession>A0ABW3UDE3</accession>
<name>A0ABW3UDE3_9GAMM</name>
<dbReference type="Gene3D" id="3.50.50.60">
    <property type="entry name" value="FAD/NAD(P)-binding domain"/>
    <property type="match status" value="1"/>
</dbReference>
<dbReference type="InterPro" id="IPR006905">
    <property type="entry name" value="Flavin_halogenase"/>
</dbReference>
<proteinExistence type="predicted"/>
<dbReference type="GO" id="GO:0016491">
    <property type="term" value="F:oxidoreductase activity"/>
    <property type="evidence" value="ECO:0007669"/>
    <property type="project" value="UniProtKB-KW"/>
</dbReference>
<dbReference type="EC" id="1.14.19.-" evidence="1"/>
<dbReference type="SUPFAM" id="SSF51905">
    <property type="entry name" value="FAD/NAD(P)-binding domain"/>
    <property type="match status" value="1"/>
</dbReference>
<dbReference type="RefSeq" id="WP_230438959.1">
    <property type="nucleotide sequence ID" value="NZ_CP087715.1"/>
</dbReference>
<dbReference type="InterPro" id="IPR033856">
    <property type="entry name" value="Trp_halogen"/>
</dbReference>
<dbReference type="Proteomes" id="UP001597264">
    <property type="component" value="Unassembled WGS sequence"/>
</dbReference>
<organism evidence="1 2">
    <name type="scientific">Microbulbifer celer</name>
    <dbReference type="NCBI Taxonomy" id="435905"/>
    <lineage>
        <taxon>Bacteria</taxon>
        <taxon>Pseudomonadati</taxon>
        <taxon>Pseudomonadota</taxon>
        <taxon>Gammaproteobacteria</taxon>
        <taxon>Cellvibrionales</taxon>
        <taxon>Microbulbiferaceae</taxon>
        <taxon>Microbulbifer</taxon>
    </lineage>
</organism>
<dbReference type="InterPro" id="IPR036188">
    <property type="entry name" value="FAD/NAD-bd_sf"/>
</dbReference>
<protein>
    <submittedName>
        <fullName evidence="1">Tryptophan halogenase family protein</fullName>
        <ecNumber evidence="1">1.14.19.-</ecNumber>
    </submittedName>
</protein>
<keyword evidence="1" id="KW-0560">Oxidoreductase</keyword>
<dbReference type="PANTHER" id="PTHR43747:SF4">
    <property type="entry name" value="FLAVIN-DEPENDENT TRYPTOPHAN HALOGENASE"/>
    <property type="match status" value="1"/>
</dbReference>
<dbReference type="InterPro" id="IPR050816">
    <property type="entry name" value="Flavin-dep_Halogenase_NPB"/>
</dbReference>
<evidence type="ECO:0000313" key="2">
    <source>
        <dbReference type="Proteomes" id="UP001597264"/>
    </source>
</evidence>
<dbReference type="PIRSF" id="PIRSF011396">
    <property type="entry name" value="Trp_halogenase"/>
    <property type="match status" value="1"/>
</dbReference>
<reference evidence="2" key="1">
    <citation type="journal article" date="2019" name="Int. J. Syst. Evol. Microbiol.">
        <title>The Global Catalogue of Microorganisms (GCM) 10K type strain sequencing project: providing services to taxonomists for standard genome sequencing and annotation.</title>
        <authorList>
            <consortium name="The Broad Institute Genomics Platform"/>
            <consortium name="The Broad Institute Genome Sequencing Center for Infectious Disease"/>
            <person name="Wu L."/>
            <person name="Ma J."/>
        </authorList>
    </citation>
    <scope>NUCLEOTIDE SEQUENCE [LARGE SCALE GENOMIC DNA]</scope>
    <source>
        <strain evidence="2">CCUG 54356</strain>
    </source>
</reference>
<gene>
    <name evidence="1" type="ORF">ACFQ2X_14655</name>
</gene>
<sequence>MQNSIRSLVIVGGGSAGWMSAAALTRLLHRLDIQITLVESEQLGTVGVGEGSVPIMRDFNAMLGIDERDFIRRTGGSFKLGIEFRDWGHLGNRFFHAFGDYGEYIEGISPHHHWLKLRSLGDDTPIDDYSFSQVLADMGHFAPPPTAAVPGLPAYSYSYHFDAALYAQYLREYAEARGVHRREGRVVDVELDAENGFIQSLRLDSGESLQADLFIDCSGFRSLLLGDALGVGFEDWSRWLPCNRAIAAPSEREDSFGACTTATALDAGWQWRIPLQQRTGNGYVYCSDFISDDNAEKTLRSNLHGALTAEPRLLKFTTGIREIFWEKNCIAIGLSAGFLEPLEATGIQLIQTGLARLVEMFPDRNFDPAISAEYNRVGRLEFERIRDFLILHYCINRREDSAWWRYCRNMELPEALQHKIQLFQACGQTALQAEESYREPSWRTMFLGLGLYPRRYDPLVDRIPESALRAEMSRRRERNHQLAADLPTHAGYIAQLCAAGG</sequence>